<feature type="domain" description="DUF3592" evidence="1">
    <location>
        <begin position="14"/>
        <end position="85"/>
    </location>
</feature>
<evidence type="ECO:0000313" key="2">
    <source>
        <dbReference type="EMBL" id="MBR7826697.1"/>
    </source>
</evidence>
<name>A0A941E8W3_9ACTN</name>
<proteinExistence type="predicted"/>
<keyword evidence="3" id="KW-1185">Reference proteome</keyword>
<accession>A0A941E8W3</accession>
<comment type="caution">
    <text evidence="2">The sequence shown here is derived from an EMBL/GenBank/DDBJ whole genome shotgun (WGS) entry which is preliminary data.</text>
</comment>
<dbReference type="InterPro" id="IPR021994">
    <property type="entry name" value="DUF3592"/>
</dbReference>
<evidence type="ECO:0000259" key="1">
    <source>
        <dbReference type="Pfam" id="PF12158"/>
    </source>
</evidence>
<dbReference type="AlphaFoldDB" id="A0A941E8W3"/>
<dbReference type="Proteomes" id="UP000676325">
    <property type="component" value="Unassembled WGS sequence"/>
</dbReference>
<dbReference type="Pfam" id="PF12158">
    <property type="entry name" value="DUF3592"/>
    <property type="match status" value="1"/>
</dbReference>
<organism evidence="2 3">
    <name type="scientific">Actinospica acidithermotolerans</name>
    <dbReference type="NCBI Taxonomy" id="2828514"/>
    <lineage>
        <taxon>Bacteria</taxon>
        <taxon>Bacillati</taxon>
        <taxon>Actinomycetota</taxon>
        <taxon>Actinomycetes</taxon>
        <taxon>Catenulisporales</taxon>
        <taxon>Actinospicaceae</taxon>
        <taxon>Actinospica</taxon>
    </lineage>
</organism>
<protein>
    <submittedName>
        <fullName evidence="2">DUF3592 domain-containing protein</fullName>
    </submittedName>
</protein>
<dbReference type="EMBL" id="JAGSOH010000021">
    <property type="protein sequence ID" value="MBR7826697.1"/>
    <property type="molecule type" value="Genomic_DNA"/>
</dbReference>
<sequence length="165" mass="18584">MFERNHLLKHGAATHGVVTDHKEIARDQFGSELDYSIRVKVRFEDGGETEIVHRWTKRAQVGILRVGDKVPVRYDPDDHSKAVIDMPALEAAHAKQIADAKATLKHYEEERVARAQAEIAADAERGHKHHHCFNAACPGYLLAATRRRRRTCSLRVMMAADCSVP</sequence>
<gene>
    <name evidence="2" type="ORF">KDK95_10315</name>
</gene>
<evidence type="ECO:0000313" key="3">
    <source>
        <dbReference type="Proteomes" id="UP000676325"/>
    </source>
</evidence>
<reference evidence="2" key="1">
    <citation type="submission" date="2021-04" db="EMBL/GenBank/DDBJ databases">
        <title>Genome based classification of Actinospica acidithermotolerans sp. nov., an actinobacterium isolated from an Indonesian hot spring.</title>
        <authorList>
            <person name="Kusuma A.B."/>
            <person name="Putra K.E."/>
            <person name="Nafisah S."/>
            <person name="Loh J."/>
            <person name="Nouioui I."/>
            <person name="Goodfellow M."/>
        </authorList>
    </citation>
    <scope>NUCLEOTIDE SEQUENCE</scope>
    <source>
        <strain evidence="2">MGRD01-02</strain>
    </source>
</reference>
<dbReference type="RefSeq" id="WP_212517844.1">
    <property type="nucleotide sequence ID" value="NZ_JAGSOH010000021.1"/>
</dbReference>